<accession>A0A937FSP9</accession>
<comment type="caution">
    <text evidence="2">The sequence shown here is derived from an EMBL/GenBank/DDBJ whole genome shotgun (WGS) entry which is preliminary data.</text>
</comment>
<dbReference type="Proteomes" id="UP000614216">
    <property type="component" value="Unassembled WGS sequence"/>
</dbReference>
<dbReference type="AlphaFoldDB" id="A0A937FSP9"/>
<organism evidence="2 3">
    <name type="scientific">Fulvivirga marina</name>
    <dbReference type="NCBI Taxonomy" id="2494733"/>
    <lineage>
        <taxon>Bacteria</taxon>
        <taxon>Pseudomonadati</taxon>
        <taxon>Bacteroidota</taxon>
        <taxon>Cytophagia</taxon>
        <taxon>Cytophagales</taxon>
        <taxon>Fulvivirgaceae</taxon>
        <taxon>Fulvivirga</taxon>
    </lineage>
</organism>
<keyword evidence="1" id="KW-1133">Transmembrane helix</keyword>
<evidence type="ECO:0000256" key="1">
    <source>
        <dbReference type="SAM" id="Phobius"/>
    </source>
</evidence>
<sequence length="82" mass="9018">MAQKMTKESPRTLSNLAVTTMVSRPTQRTLKDDKMKDTDWITIGIVAGAFIGGIALGTFAIAPAWEKHKEKQKQKDASGKSR</sequence>
<evidence type="ECO:0000313" key="3">
    <source>
        <dbReference type="Proteomes" id="UP000614216"/>
    </source>
</evidence>
<feature type="transmembrane region" description="Helical" evidence="1">
    <location>
        <begin position="40"/>
        <end position="65"/>
    </location>
</feature>
<gene>
    <name evidence="2" type="ORF">JMN32_00010</name>
</gene>
<protein>
    <submittedName>
        <fullName evidence="2">Uncharacterized protein</fullName>
    </submittedName>
</protein>
<name>A0A937FSP9_9BACT</name>
<dbReference type="EMBL" id="JAEUGD010000001">
    <property type="protein sequence ID" value="MBL6444670.1"/>
    <property type="molecule type" value="Genomic_DNA"/>
</dbReference>
<reference evidence="2" key="1">
    <citation type="submission" date="2021-01" db="EMBL/GenBank/DDBJ databases">
        <title>Fulvivirga kasyanovii gen. nov., sp nov., a novel member of the phylum Bacteroidetes isolated from seawater in a mussel farm.</title>
        <authorList>
            <person name="Zhao L.-H."/>
            <person name="Wang Z.-J."/>
        </authorList>
    </citation>
    <scope>NUCLEOTIDE SEQUENCE</scope>
    <source>
        <strain evidence="2">29W222</strain>
    </source>
</reference>
<proteinExistence type="predicted"/>
<keyword evidence="1" id="KW-0812">Transmembrane</keyword>
<evidence type="ECO:0000313" key="2">
    <source>
        <dbReference type="EMBL" id="MBL6444670.1"/>
    </source>
</evidence>
<keyword evidence="1" id="KW-0472">Membrane</keyword>
<dbReference type="RefSeq" id="WP_202854215.1">
    <property type="nucleotide sequence ID" value="NZ_JAEUGD010000001.1"/>
</dbReference>
<keyword evidence="3" id="KW-1185">Reference proteome</keyword>